<dbReference type="PANTHER" id="PTHR43133:SF63">
    <property type="entry name" value="RNA POLYMERASE SIGMA FACTOR FECI-RELATED"/>
    <property type="match status" value="1"/>
</dbReference>
<dbReference type="Gene3D" id="1.10.10.10">
    <property type="entry name" value="Winged helix-like DNA-binding domain superfamily/Winged helix DNA-binding domain"/>
    <property type="match status" value="1"/>
</dbReference>
<evidence type="ECO:0000313" key="7">
    <source>
        <dbReference type="EMBL" id="MDD0986123.1"/>
    </source>
</evidence>
<sequence length="176" mass="20073">MDIVSTSPASFSQLYGSHHSWLLGLLRRRLSNRWDAADLAQDTFIRVLKRPPDQADAVRERSYLATIARGLCIDHWRRRQLEQAWLQSLADRPQAVQPSPEQRAIIVETLYEVDAMLARLPRKVSDAFLLAQLHGLTYKQIALQLGVCERMVKKYMAQALLHCAVLEAELDGLLVE</sequence>
<dbReference type="InterPro" id="IPR039425">
    <property type="entry name" value="RNA_pol_sigma-70-like"/>
</dbReference>
<evidence type="ECO:0000256" key="1">
    <source>
        <dbReference type="ARBA" id="ARBA00010641"/>
    </source>
</evidence>
<evidence type="ECO:0000259" key="6">
    <source>
        <dbReference type="Pfam" id="PF08281"/>
    </source>
</evidence>
<organism evidence="7 8">
    <name type="scientific">Pseudomonas shahriarae</name>
    <dbReference type="NCBI Taxonomy" id="2745512"/>
    <lineage>
        <taxon>Bacteria</taxon>
        <taxon>Pseudomonadati</taxon>
        <taxon>Pseudomonadota</taxon>
        <taxon>Gammaproteobacteria</taxon>
        <taxon>Pseudomonadales</taxon>
        <taxon>Pseudomonadaceae</taxon>
        <taxon>Pseudomonas</taxon>
    </lineage>
</organism>
<dbReference type="InterPro" id="IPR036388">
    <property type="entry name" value="WH-like_DNA-bd_sf"/>
</dbReference>
<dbReference type="InterPro" id="IPR013324">
    <property type="entry name" value="RNA_pol_sigma_r3/r4-like"/>
</dbReference>
<evidence type="ECO:0000256" key="2">
    <source>
        <dbReference type="ARBA" id="ARBA00023015"/>
    </source>
</evidence>
<dbReference type="NCBIfam" id="TIGR02937">
    <property type="entry name" value="sigma70-ECF"/>
    <property type="match status" value="1"/>
</dbReference>
<accession>A0ABT5NFC0</accession>
<dbReference type="InterPro" id="IPR007627">
    <property type="entry name" value="RNA_pol_sigma70_r2"/>
</dbReference>
<name>A0ABT5NFC0_9PSED</name>
<dbReference type="InterPro" id="IPR014284">
    <property type="entry name" value="RNA_pol_sigma-70_dom"/>
</dbReference>
<keyword evidence="3" id="KW-0731">Sigma factor</keyword>
<dbReference type="Proteomes" id="UP001148189">
    <property type="component" value="Unassembled WGS sequence"/>
</dbReference>
<comment type="similarity">
    <text evidence="1">Belongs to the sigma-70 factor family. ECF subfamily.</text>
</comment>
<dbReference type="PANTHER" id="PTHR43133">
    <property type="entry name" value="RNA POLYMERASE ECF-TYPE SIGMA FACTO"/>
    <property type="match status" value="1"/>
</dbReference>
<comment type="caution">
    <text evidence="7">The sequence shown here is derived from an EMBL/GenBank/DDBJ whole genome shotgun (WGS) entry which is preliminary data.</text>
</comment>
<gene>
    <name evidence="7" type="ORF">M5G21_14285</name>
</gene>
<keyword evidence="2" id="KW-0805">Transcription regulation</keyword>
<dbReference type="InterPro" id="IPR013325">
    <property type="entry name" value="RNA_pol_sigma_r2"/>
</dbReference>
<evidence type="ECO:0000313" key="8">
    <source>
        <dbReference type="Proteomes" id="UP001148189"/>
    </source>
</evidence>
<dbReference type="EMBL" id="JAMDHD010000022">
    <property type="protein sequence ID" value="MDD0986123.1"/>
    <property type="molecule type" value="Genomic_DNA"/>
</dbReference>
<dbReference type="SUPFAM" id="SSF88659">
    <property type="entry name" value="Sigma3 and sigma4 domains of RNA polymerase sigma factors"/>
    <property type="match status" value="1"/>
</dbReference>
<reference evidence="7" key="1">
    <citation type="submission" date="2022-05" db="EMBL/GenBank/DDBJ databases">
        <title>Novel Pseudomonas spp. Isolated from a Rainbow Trout Aquaculture Facility.</title>
        <authorList>
            <person name="Testerman T."/>
            <person name="Graf J."/>
        </authorList>
    </citation>
    <scope>NUCLEOTIDE SEQUENCE</scope>
    <source>
        <strain evidence="7">ID1050</strain>
    </source>
</reference>
<dbReference type="Pfam" id="PF08281">
    <property type="entry name" value="Sigma70_r4_2"/>
    <property type="match status" value="1"/>
</dbReference>
<evidence type="ECO:0000256" key="3">
    <source>
        <dbReference type="ARBA" id="ARBA00023082"/>
    </source>
</evidence>
<evidence type="ECO:0000256" key="4">
    <source>
        <dbReference type="ARBA" id="ARBA00023163"/>
    </source>
</evidence>
<protein>
    <submittedName>
        <fullName evidence="7">Sigma-70 family RNA polymerase sigma factor</fullName>
    </submittedName>
</protein>
<feature type="domain" description="RNA polymerase sigma factor 70 region 4 type 2" evidence="6">
    <location>
        <begin position="112"/>
        <end position="163"/>
    </location>
</feature>
<keyword evidence="8" id="KW-1185">Reference proteome</keyword>
<dbReference type="InterPro" id="IPR013249">
    <property type="entry name" value="RNA_pol_sigma70_r4_t2"/>
</dbReference>
<dbReference type="SUPFAM" id="SSF88946">
    <property type="entry name" value="Sigma2 domain of RNA polymerase sigma factors"/>
    <property type="match status" value="1"/>
</dbReference>
<evidence type="ECO:0000259" key="5">
    <source>
        <dbReference type="Pfam" id="PF04542"/>
    </source>
</evidence>
<dbReference type="Pfam" id="PF04542">
    <property type="entry name" value="Sigma70_r2"/>
    <property type="match status" value="1"/>
</dbReference>
<dbReference type="RefSeq" id="WP_115128320.1">
    <property type="nucleotide sequence ID" value="NZ_CP181251.1"/>
</dbReference>
<dbReference type="Gene3D" id="1.10.1740.10">
    <property type="match status" value="1"/>
</dbReference>
<proteinExistence type="inferred from homology"/>
<feature type="domain" description="RNA polymerase sigma-70 region 2" evidence="5">
    <location>
        <begin position="14"/>
        <end position="80"/>
    </location>
</feature>
<keyword evidence="4" id="KW-0804">Transcription</keyword>